<dbReference type="AlphaFoldDB" id="X1ITT4"/>
<name>X1ITT4_9ZZZZ</name>
<feature type="compositionally biased region" description="Basic and acidic residues" evidence="1">
    <location>
        <begin position="155"/>
        <end position="168"/>
    </location>
</feature>
<feature type="region of interest" description="Disordered" evidence="1">
    <location>
        <begin position="155"/>
        <end position="266"/>
    </location>
</feature>
<feature type="non-terminal residue" evidence="2">
    <location>
        <position position="266"/>
    </location>
</feature>
<gene>
    <name evidence="2" type="ORF">S03H2_47147</name>
</gene>
<sequence>ASFDYEGYYFTIGQNRGRISGEQVVRLDGPRKAGIARDGLEEVVNRPVELVDGIMAPADARAARIAEARRQELNQAGEFATTVVEPALESEINPIIPNSLAGKQQDLDQVRAEQEGIKNGQIPLNDPEGRLAELDERETALVEEIKDQKRHANEFATPEEKSALENTKEAAGIGAPPISTTSVPDPANQKKSDDLREAAIRTGTYSKNLDNIAAEQEELSQSAADQGNNELAIQTAESATENRAKAAEAWDKAQSLADASNAINPK</sequence>
<feature type="non-terminal residue" evidence="2">
    <location>
        <position position="1"/>
    </location>
</feature>
<feature type="compositionally biased region" description="Basic and acidic residues" evidence="1">
    <location>
        <begin position="188"/>
        <end position="199"/>
    </location>
</feature>
<dbReference type="EMBL" id="BARU01029664">
    <property type="protein sequence ID" value="GAH69494.1"/>
    <property type="molecule type" value="Genomic_DNA"/>
</dbReference>
<protein>
    <submittedName>
        <fullName evidence="2">Uncharacterized protein</fullName>
    </submittedName>
</protein>
<feature type="compositionally biased region" description="Basic and acidic residues" evidence="1">
    <location>
        <begin position="240"/>
        <end position="251"/>
    </location>
</feature>
<organism evidence="2">
    <name type="scientific">marine sediment metagenome</name>
    <dbReference type="NCBI Taxonomy" id="412755"/>
    <lineage>
        <taxon>unclassified sequences</taxon>
        <taxon>metagenomes</taxon>
        <taxon>ecological metagenomes</taxon>
    </lineage>
</organism>
<proteinExistence type="predicted"/>
<accession>X1ITT4</accession>
<feature type="compositionally biased region" description="Polar residues" evidence="1">
    <location>
        <begin position="225"/>
        <end position="239"/>
    </location>
</feature>
<evidence type="ECO:0000313" key="2">
    <source>
        <dbReference type="EMBL" id="GAH69494.1"/>
    </source>
</evidence>
<comment type="caution">
    <text evidence="2">The sequence shown here is derived from an EMBL/GenBank/DDBJ whole genome shotgun (WGS) entry which is preliminary data.</text>
</comment>
<feature type="compositionally biased region" description="Polar residues" evidence="1">
    <location>
        <begin position="257"/>
        <end position="266"/>
    </location>
</feature>
<reference evidence="2" key="1">
    <citation type="journal article" date="2014" name="Front. Microbiol.">
        <title>High frequency of phylogenetically diverse reductive dehalogenase-homologous genes in deep subseafloor sedimentary metagenomes.</title>
        <authorList>
            <person name="Kawai M."/>
            <person name="Futagami T."/>
            <person name="Toyoda A."/>
            <person name="Takaki Y."/>
            <person name="Nishi S."/>
            <person name="Hori S."/>
            <person name="Arai W."/>
            <person name="Tsubouchi T."/>
            <person name="Morono Y."/>
            <person name="Uchiyama I."/>
            <person name="Ito T."/>
            <person name="Fujiyama A."/>
            <person name="Inagaki F."/>
            <person name="Takami H."/>
        </authorList>
    </citation>
    <scope>NUCLEOTIDE SEQUENCE</scope>
    <source>
        <strain evidence="2">Expedition CK06-06</strain>
    </source>
</reference>
<evidence type="ECO:0000256" key="1">
    <source>
        <dbReference type="SAM" id="MobiDB-lite"/>
    </source>
</evidence>